<feature type="domain" description="Cyclin C-terminal" evidence="7">
    <location>
        <begin position="215"/>
        <end position="397"/>
    </location>
</feature>
<name>A0A7R9BR05_9CRUS</name>
<evidence type="ECO:0000313" key="8">
    <source>
        <dbReference type="EMBL" id="CAD7279607.1"/>
    </source>
</evidence>
<dbReference type="EMBL" id="OA883741">
    <property type="protein sequence ID" value="CAD7279607.1"/>
    <property type="molecule type" value="Genomic_DNA"/>
</dbReference>
<accession>A0A7R9BR05</accession>
<gene>
    <name evidence="8" type="ORF">NMOB1V02_LOCUS7276</name>
</gene>
<feature type="region of interest" description="Disordered" evidence="5">
    <location>
        <begin position="110"/>
        <end position="136"/>
    </location>
</feature>
<evidence type="ECO:0000256" key="1">
    <source>
        <dbReference type="ARBA" id="ARBA00022618"/>
    </source>
</evidence>
<evidence type="ECO:0000259" key="7">
    <source>
        <dbReference type="SMART" id="SM01332"/>
    </source>
</evidence>
<dbReference type="SMART" id="SM01332">
    <property type="entry name" value="Cyclin_C"/>
    <property type="match status" value="1"/>
</dbReference>
<comment type="similarity">
    <text evidence="4">Belongs to the cyclin family.</text>
</comment>
<dbReference type="PANTHER" id="PTHR10177">
    <property type="entry name" value="CYCLINS"/>
    <property type="match status" value="1"/>
</dbReference>
<dbReference type="SMART" id="SM00385">
    <property type="entry name" value="CYCLIN"/>
    <property type="match status" value="1"/>
</dbReference>
<feature type="compositionally biased region" description="Basic and acidic residues" evidence="5">
    <location>
        <begin position="70"/>
        <end position="87"/>
    </location>
</feature>
<evidence type="ECO:0000256" key="2">
    <source>
        <dbReference type="ARBA" id="ARBA00023127"/>
    </source>
</evidence>
<feature type="region of interest" description="Disordered" evidence="5">
    <location>
        <begin position="1"/>
        <end position="92"/>
    </location>
</feature>
<dbReference type="InterPro" id="IPR004367">
    <property type="entry name" value="Cyclin_C-dom"/>
</dbReference>
<keyword evidence="3" id="KW-0131">Cell cycle</keyword>
<feature type="compositionally biased region" description="Basic and acidic residues" evidence="5">
    <location>
        <begin position="21"/>
        <end position="35"/>
    </location>
</feature>
<dbReference type="SUPFAM" id="SSF47954">
    <property type="entry name" value="Cyclin-like"/>
    <property type="match status" value="2"/>
</dbReference>
<dbReference type="InterPro" id="IPR036915">
    <property type="entry name" value="Cyclin-like_sf"/>
</dbReference>
<evidence type="ECO:0000259" key="6">
    <source>
        <dbReference type="SMART" id="SM00385"/>
    </source>
</evidence>
<evidence type="ECO:0008006" key="10">
    <source>
        <dbReference type="Google" id="ProtNLM"/>
    </source>
</evidence>
<feature type="domain" description="Cyclin-like" evidence="6">
    <location>
        <begin position="198"/>
        <end position="283"/>
    </location>
</feature>
<dbReference type="Gene3D" id="1.10.472.10">
    <property type="entry name" value="Cyclin-like"/>
    <property type="match status" value="2"/>
</dbReference>
<dbReference type="InterPro" id="IPR006671">
    <property type="entry name" value="Cyclin_N"/>
</dbReference>
<dbReference type="Pfam" id="PF00134">
    <property type="entry name" value="Cyclin_N"/>
    <property type="match status" value="1"/>
</dbReference>
<dbReference type="InterPro" id="IPR013763">
    <property type="entry name" value="Cyclin-like_dom"/>
</dbReference>
<keyword evidence="1" id="KW-0132">Cell division</keyword>
<protein>
    <recommendedName>
        <fullName evidence="10">Cyclin N-terminal domain-containing protein</fullName>
    </recommendedName>
</protein>
<keyword evidence="9" id="KW-1185">Reference proteome</keyword>
<keyword evidence="2 4" id="KW-0195">Cyclin</keyword>
<dbReference type="Proteomes" id="UP000678499">
    <property type="component" value="Unassembled WGS sequence"/>
</dbReference>
<evidence type="ECO:0000256" key="3">
    <source>
        <dbReference type="ARBA" id="ARBA00023306"/>
    </source>
</evidence>
<dbReference type="GO" id="GO:0051301">
    <property type="term" value="P:cell division"/>
    <property type="evidence" value="ECO:0007669"/>
    <property type="project" value="UniProtKB-KW"/>
</dbReference>
<proteinExistence type="inferred from homology"/>
<evidence type="ECO:0000256" key="5">
    <source>
        <dbReference type="SAM" id="MobiDB-lite"/>
    </source>
</evidence>
<evidence type="ECO:0000313" key="9">
    <source>
        <dbReference type="Proteomes" id="UP000678499"/>
    </source>
</evidence>
<reference evidence="8" key="1">
    <citation type="submission" date="2020-11" db="EMBL/GenBank/DDBJ databases">
        <authorList>
            <person name="Tran Van P."/>
        </authorList>
    </citation>
    <scope>NUCLEOTIDE SEQUENCE</scope>
</reference>
<dbReference type="OrthoDB" id="5590282at2759"/>
<dbReference type="AlphaFoldDB" id="A0A7R9BR05"/>
<evidence type="ECO:0000256" key="4">
    <source>
        <dbReference type="RuleBase" id="RU000383"/>
    </source>
</evidence>
<feature type="compositionally biased region" description="Low complexity" evidence="5">
    <location>
        <begin position="110"/>
        <end position="123"/>
    </location>
</feature>
<dbReference type="InterPro" id="IPR039361">
    <property type="entry name" value="Cyclin"/>
</dbReference>
<organism evidence="8">
    <name type="scientific">Notodromas monacha</name>
    <dbReference type="NCBI Taxonomy" id="399045"/>
    <lineage>
        <taxon>Eukaryota</taxon>
        <taxon>Metazoa</taxon>
        <taxon>Ecdysozoa</taxon>
        <taxon>Arthropoda</taxon>
        <taxon>Crustacea</taxon>
        <taxon>Oligostraca</taxon>
        <taxon>Ostracoda</taxon>
        <taxon>Podocopa</taxon>
        <taxon>Podocopida</taxon>
        <taxon>Cypridocopina</taxon>
        <taxon>Cypridoidea</taxon>
        <taxon>Cyprididae</taxon>
        <taxon>Notodromas</taxon>
    </lineage>
</organism>
<dbReference type="Pfam" id="PF02984">
    <property type="entry name" value="Cyclin_C"/>
    <property type="match status" value="1"/>
</dbReference>
<dbReference type="FunFam" id="1.10.472.10:FF:000001">
    <property type="entry name" value="G2/mitotic-specific cyclin"/>
    <property type="match status" value="1"/>
</dbReference>
<dbReference type="EMBL" id="CAJPEX010001704">
    <property type="protein sequence ID" value="CAG0919759.1"/>
    <property type="molecule type" value="Genomic_DNA"/>
</dbReference>
<feature type="compositionally biased region" description="Basic residues" evidence="5">
    <location>
        <begin position="1"/>
        <end position="11"/>
    </location>
</feature>
<sequence>MPRASIRHRPTRLKEQNAGSDCRRESDPNTSDIRKYVSSVSRDSVPVERENSALGSCTEKRPRTYSGDKMANESKRMKSDGHRDKTSQDSGYISEMSTISCAELSTSCHTSSLTTSPSHASSHASEHEDEDNEWNLLKDSDRVSQIAIEMFSSFGWGDCEQVTRFISQKEEKYKLLRDPNMMEYHDELEPYMRAILLDWMIEVCEAHRLHRETYHLAADYLDRFLSASRDVPKSQLQLSGATALFIAAKLEEVMPPRAQDFAYVTDGACTEDEILLHERTMTLDLFLQIGTGRKGKVEELPTIPNALPSDIVELSRLIEFSLMDLRCHQFSYRQVAASAIYLTKNAEMAIRVSGLKYEDLRECITFMEPFFDVILQNGPAKCHFFENYPRKTAYVLQTKNTNYNMVDAVWKSLAAQGFKNFGYKSDTKKRAAVR</sequence>